<dbReference type="SUPFAM" id="SSF50156">
    <property type="entry name" value="PDZ domain-like"/>
    <property type="match status" value="1"/>
</dbReference>
<dbReference type="Pfam" id="PF01471">
    <property type="entry name" value="PG_binding_1"/>
    <property type="match status" value="1"/>
</dbReference>
<dbReference type="CDD" id="cd06782">
    <property type="entry name" value="cpPDZ_CPP-like"/>
    <property type="match status" value="1"/>
</dbReference>
<dbReference type="InterPro" id="IPR001478">
    <property type="entry name" value="PDZ"/>
</dbReference>
<feature type="transmembrane region" description="Helical" evidence="6">
    <location>
        <begin position="15"/>
        <end position="36"/>
    </location>
</feature>
<dbReference type="SUPFAM" id="SSF52096">
    <property type="entry name" value="ClpP/crotonase"/>
    <property type="match status" value="1"/>
</dbReference>
<dbReference type="RefSeq" id="WP_379186750.1">
    <property type="nucleotide sequence ID" value="NZ_JBHSOW010000015.1"/>
</dbReference>
<accession>A0ABW0VQX2</accession>
<keyword evidence="9" id="KW-1185">Reference proteome</keyword>
<feature type="domain" description="PDZ" evidence="7">
    <location>
        <begin position="88"/>
        <end position="178"/>
    </location>
</feature>
<dbReference type="Proteomes" id="UP001596047">
    <property type="component" value="Unassembled WGS sequence"/>
</dbReference>
<comment type="similarity">
    <text evidence="1 5">Belongs to the peptidase S41A family.</text>
</comment>
<evidence type="ECO:0000256" key="6">
    <source>
        <dbReference type="SAM" id="Phobius"/>
    </source>
</evidence>
<dbReference type="InterPro" id="IPR004447">
    <property type="entry name" value="Peptidase_S41A"/>
</dbReference>
<evidence type="ECO:0000313" key="9">
    <source>
        <dbReference type="Proteomes" id="UP001596047"/>
    </source>
</evidence>
<keyword evidence="6" id="KW-1133">Transmembrane helix</keyword>
<dbReference type="SMART" id="SM00245">
    <property type="entry name" value="TSPc"/>
    <property type="match status" value="1"/>
</dbReference>
<gene>
    <name evidence="8" type="ORF">ACFPYJ_04025</name>
</gene>
<dbReference type="CDD" id="cd07560">
    <property type="entry name" value="Peptidase_S41_CPP"/>
    <property type="match status" value="1"/>
</dbReference>
<keyword evidence="6" id="KW-0472">Membrane</keyword>
<dbReference type="EMBL" id="JBHSOW010000015">
    <property type="protein sequence ID" value="MFC5648298.1"/>
    <property type="molecule type" value="Genomic_DNA"/>
</dbReference>
<dbReference type="InterPro" id="IPR041489">
    <property type="entry name" value="PDZ_6"/>
</dbReference>
<dbReference type="InterPro" id="IPR005151">
    <property type="entry name" value="Tail-specific_protease"/>
</dbReference>
<name>A0ABW0VQX2_9BACL</name>
<dbReference type="NCBIfam" id="TIGR00225">
    <property type="entry name" value="prc"/>
    <property type="match status" value="1"/>
</dbReference>
<dbReference type="Gene3D" id="2.30.42.10">
    <property type="match status" value="1"/>
</dbReference>
<dbReference type="Pfam" id="PF17820">
    <property type="entry name" value="PDZ_6"/>
    <property type="match status" value="1"/>
</dbReference>
<evidence type="ECO:0000256" key="1">
    <source>
        <dbReference type="ARBA" id="ARBA00009179"/>
    </source>
</evidence>
<proteinExistence type="inferred from homology"/>
<dbReference type="InterPro" id="IPR029045">
    <property type="entry name" value="ClpP/crotonase-like_dom_sf"/>
</dbReference>
<dbReference type="Gene3D" id="3.90.226.10">
    <property type="entry name" value="2-enoyl-CoA Hydratase, Chain A, domain 1"/>
    <property type="match status" value="1"/>
</dbReference>
<dbReference type="Gene3D" id="1.10.101.10">
    <property type="entry name" value="PGBD-like superfamily/PGBD"/>
    <property type="match status" value="1"/>
</dbReference>
<evidence type="ECO:0000256" key="4">
    <source>
        <dbReference type="ARBA" id="ARBA00022825"/>
    </source>
</evidence>
<evidence type="ECO:0000256" key="3">
    <source>
        <dbReference type="ARBA" id="ARBA00022801"/>
    </source>
</evidence>
<dbReference type="PANTHER" id="PTHR32060:SF30">
    <property type="entry name" value="CARBOXY-TERMINAL PROCESSING PROTEASE CTPA"/>
    <property type="match status" value="1"/>
</dbReference>
<evidence type="ECO:0000256" key="5">
    <source>
        <dbReference type="RuleBase" id="RU004404"/>
    </source>
</evidence>
<evidence type="ECO:0000259" key="7">
    <source>
        <dbReference type="PROSITE" id="PS50106"/>
    </source>
</evidence>
<dbReference type="PANTHER" id="PTHR32060">
    <property type="entry name" value="TAIL-SPECIFIC PROTEASE"/>
    <property type="match status" value="1"/>
</dbReference>
<dbReference type="Gene3D" id="3.30.750.44">
    <property type="match status" value="1"/>
</dbReference>
<dbReference type="SUPFAM" id="SSF47090">
    <property type="entry name" value="PGBD-like"/>
    <property type="match status" value="1"/>
</dbReference>
<dbReference type="InterPro" id="IPR036366">
    <property type="entry name" value="PGBDSf"/>
</dbReference>
<evidence type="ECO:0000256" key="2">
    <source>
        <dbReference type="ARBA" id="ARBA00022670"/>
    </source>
</evidence>
<protein>
    <submittedName>
        <fullName evidence="8">S41 family peptidase</fullName>
    </submittedName>
</protein>
<keyword evidence="4 5" id="KW-0720">Serine protease</keyword>
<dbReference type="Pfam" id="PF22694">
    <property type="entry name" value="CtpB_N-like"/>
    <property type="match status" value="1"/>
</dbReference>
<sequence length="473" mass="51323">MSIYGEKAVKQRRGVTVGILVAAACLIGFVGGRMSFEWQYPITKVAAFSNLSYAYKEIRNNYLNGADSKALVDGATEGMVASLEDPYSVYLSGDKGEQYMQSYEDHFVGIGVEIREQDGDFIIEDTIKGAPAEKSGLKPGDAFITVDGKKTKGITLTELKQLVQGKEGSIAKLTVSRDGLKEPLEISVARGAVPVHTVTSQMDKNKIGEIVITRFAEKTADEFSEAIESLQKEGMKGLLIDLRGNPGGLLDPTIAIANRFVPKGKVIVQVVYKGEKQIITHKSDQETPWKLPIAILVDAHTASSAEVLTAALKDTAGATVIGQKTFGKGIVQNFRQLKDGSVLKLTEAQWRSPNGQWIHKKGIEPTLSIEAPAYAELPRLPTGLQLKNGDYGEMVQTAQTMLQTLGYDVGAGKGIYDDATAEAVKAFQRAEGLPDSGVLNDKSAYRMTTRLLEKYKLEDPQRNKAMAMLTAAE</sequence>
<reference evidence="9" key="1">
    <citation type="journal article" date="2019" name="Int. J. Syst. Evol. Microbiol.">
        <title>The Global Catalogue of Microorganisms (GCM) 10K type strain sequencing project: providing services to taxonomists for standard genome sequencing and annotation.</title>
        <authorList>
            <consortium name="The Broad Institute Genomics Platform"/>
            <consortium name="The Broad Institute Genome Sequencing Center for Infectious Disease"/>
            <person name="Wu L."/>
            <person name="Ma J."/>
        </authorList>
    </citation>
    <scope>NUCLEOTIDE SEQUENCE [LARGE SCALE GENOMIC DNA]</scope>
    <source>
        <strain evidence="9">CGMCC 1.3240</strain>
    </source>
</reference>
<keyword evidence="2 5" id="KW-0645">Protease</keyword>
<organism evidence="8 9">
    <name type="scientific">Paenibacillus solisilvae</name>
    <dbReference type="NCBI Taxonomy" id="2486751"/>
    <lineage>
        <taxon>Bacteria</taxon>
        <taxon>Bacillati</taxon>
        <taxon>Bacillota</taxon>
        <taxon>Bacilli</taxon>
        <taxon>Bacillales</taxon>
        <taxon>Paenibacillaceae</taxon>
        <taxon>Paenibacillus</taxon>
    </lineage>
</organism>
<dbReference type="InterPro" id="IPR002477">
    <property type="entry name" value="Peptidoglycan-bd-like"/>
</dbReference>
<dbReference type="PROSITE" id="PS50106">
    <property type="entry name" value="PDZ"/>
    <property type="match status" value="1"/>
</dbReference>
<dbReference type="InterPro" id="IPR036365">
    <property type="entry name" value="PGBD-like_sf"/>
</dbReference>
<dbReference type="InterPro" id="IPR055210">
    <property type="entry name" value="CtpA/B_N"/>
</dbReference>
<dbReference type="PROSITE" id="PS51257">
    <property type="entry name" value="PROKAR_LIPOPROTEIN"/>
    <property type="match status" value="1"/>
</dbReference>
<keyword evidence="3 5" id="KW-0378">Hydrolase</keyword>
<evidence type="ECO:0000313" key="8">
    <source>
        <dbReference type="EMBL" id="MFC5648298.1"/>
    </source>
</evidence>
<dbReference type="InterPro" id="IPR036034">
    <property type="entry name" value="PDZ_sf"/>
</dbReference>
<dbReference type="Pfam" id="PF03572">
    <property type="entry name" value="Peptidase_S41"/>
    <property type="match status" value="1"/>
</dbReference>
<keyword evidence="6" id="KW-0812">Transmembrane</keyword>
<dbReference type="SMART" id="SM00228">
    <property type="entry name" value="PDZ"/>
    <property type="match status" value="1"/>
</dbReference>
<comment type="caution">
    <text evidence="8">The sequence shown here is derived from an EMBL/GenBank/DDBJ whole genome shotgun (WGS) entry which is preliminary data.</text>
</comment>